<dbReference type="EMBL" id="DF238821">
    <property type="protein sequence ID" value="GAC98883.1"/>
    <property type="molecule type" value="Genomic_DNA"/>
</dbReference>
<protein>
    <submittedName>
        <fullName evidence="2">Uncharacterized protein</fullName>
    </submittedName>
</protein>
<gene>
    <name evidence="2" type="ORF">PHSY_006478</name>
</gene>
<feature type="region of interest" description="Disordered" evidence="1">
    <location>
        <begin position="446"/>
        <end position="516"/>
    </location>
</feature>
<dbReference type="GeneID" id="24111749"/>
<accession>R9PBV5</accession>
<evidence type="ECO:0000256" key="1">
    <source>
        <dbReference type="SAM" id="MobiDB-lite"/>
    </source>
</evidence>
<dbReference type="RefSeq" id="XP_012192470.1">
    <property type="nucleotide sequence ID" value="XM_012337080.1"/>
</dbReference>
<reference evidence="3" key="1">
    <citation type="journal article" date="2013" name="Genome Announc.">
        <title>Draft genome sequence of the basidiomycetous yeast-like fungus Pseudozyma hubeiensis SY62, which produces an abundant amount of the biosurfactant mannosylerythritol lipids.</title>
        <authorList>
            <person name="Konishi M."/>
            <person name="Hatada Y."/>
            <person name="Horiuchi J."/>
        </authorList>
    </citation>
    <scope>NUCLEOTIDE SEQUENCE [LARGE SCALE GENOMIC DNA]</scope>
    <source>
        <strain evidence="3">SY62</strain>
    </source>
</reference>
<keyword evidence="3" id="KW-1185">Reference proteome</keyword>
<feature type="compositionally biased region" description="Polar residues" evidence="1">
    <location>
        <begin position="494"/>
        <end position="516"/>
    </location>
</feature>
<organism evidence="2 3">
    <name type="scientific">Pseudozyma hubeiensis (strain SY62)</name>
    <name type="common">Yeast</name>
    <dbReference type="NCBI Taxonomy" id="1305764"/>
    <lineage>
        <taxon>Eukaryota</taxon>
        <taxon>Fungi</taxon>
        <taxon>Dikarya</taxon>
        <taxon>Basidiomycota</taxon>
        <taxon>Ustilaginomycotina</taxon>
        <taxon>Ustilaginomycetes</taxon>
        <taxon>Ustilaginales</taxon>
        <taxon>Ustilaginaceae</taxon>
        <taxon>Pseudozyma</taxon>
    </lineage>
</organism>
<feature type="compositionally biased region" description="Polar residues" evidence="1">
    <location>
        <begin position="230"/>
        <end position="243"/>
    </location>
</feature>
<sequence>MLSPDRILHEQAQSEKEIRTRFQHFAFSVADALANWDLPGSHAFDGASANFRRRYSQTSVLPSPLLCDYLSFLSQPTENPASCRDVLLLLLTLCAIPFADAARRGRLPSLFLRWKCNLTADSLAPTSSTSVKVHIGYALPSIVLFVIPPSPLRHLLHLTFRSALVSAHHAQRDVSRTYGCKLFTITSGSSRACSAHSFLMSRPSLGLRSISEQAPLYDPSSAPHSGSRLRGSQATSGAHTSTGSQLPYSPLLPLPPASMSKLAPRLPDVLDVEQIENQEPISKLTQHDRLAVPGALAARRLTRRGVSDGFGIPTHDVQRSRSSAMMTSFPSSLGPKAALRLDIPAASERSAQQPASKSAGMIRSYSLPVATQEEHDEQQRIMALGLSPIGRYGGNTSWWQYGWPSPGGLNYRHVHRSPAVPEFPGQRRRSSQSKLSTVMTPIHAESAGAAASPQATPSASSPAVSRPSSRSSKTHSSCSPKMKAKHLPGIHQHAFQTSATRSASSSPKMGRSPLSTMSINLPAADQQQEYVDPQEDDSDDVYDDDEADVAATPPEAAFDIEMDALNQRFAEWSRSQAMATPSASAPRPVDQDDYFNLVHDDQPGNASLGVGGGSDTSDEARTPRASSPRPLSKGALYCHDQSRALQHRVDDDDSQSLARTDRWSGSFDFIHPDHLA</sequence>
<dbReference type="Proteomes" id="UP000014071">
    <property type="component" value="Unassembled WGS sequence"/>
</dbReference>
<feature type="region of interest" description="Disordered" evidence="1">
    <location>
        <begin position="576"/>
        <end position="666"/>
    </location>
</feature>
<feature type="compositionally biased region" description="Low complexity" evidence="1">
    <location>
        <begin position="446"/>
        <end position="480"/>
    </location>
</feature>
<evidence type="ECO:0000313" key="3">
    <source>
        <dbReference type="Proteomes" id="UP000014071"/>
    </source>
</evidence>
<proteinExistence type="predicted"/>
<dbReference type="eggNOG" id="ENOG502R23R">
    <property type="taxonomic scope" value="Eukaryota"/>
</dbReference>
<feature type="region of interest" description="Disordered" evidence="1">
    <location>
        <begin position="216"/>
        <end position="251"/>
    </location>
</feature>
<evidence type="ECO:0000313" key="2">
    <source>
        <dbReference type="EMBL" id="GAC98883.1"/>
    </source>
</evidence>
<dbReference type="AlphaFoldDB" id="R9PBV5"/>
<feature type="region of interest" description="Disordered" evidence="1">
    <location>
        <begin position="310"/>
        <end position="331"/>
    </location>
</feature>
<dbReference type="HOGENOM" id="CLU_026172_0_0_1"/>
<name>R9PBV5_PSEHS</name>
<dbReference type="OrthoDB" id="2555252at2759"/>
<feature type="compositionally biased region" description="Polar residues" evidence="1">
    <location>
        <begin position="320"/>
        <end position="331"/>
    </location>
</feature>